<keyword evidence="2" id="KW-1185">Reference proteome</keyword>
<proteinExistence type="predicted"/>
<evidence type="ECO:0000313" key="1">
    <source>
        <dbReference type="EMBL" id="RJG21824.1"/>
    </source>
</evidence>
<reference evidence="1 2" key="1">
    <citation type="submission" date="2018-09" db="EMBL/GenBank/DDBJ databases">
        <authorList>
            <person name="Zhu H."/>
        </authorList>
    </citation>
    <scope>NUCLEOTIDE SEQUENCE [LARGE SCALE GENOMIC DNA]</scope>
    <source>
        <strain evidence="1 2">K1S02-61</strain>
    </source>
</reference>
<dbReference type="Pfam" id="PF08897">
    <property type="entry name" value="DUF1841"/>
    <property type="match status" value="1"/>
</dbReference>
<gene>
    <name evidence="1" type="ORF">D3872_06285</name>
</gene>
<dbReference type="RefSeq" id="WP_119809988.1">
    <property type="nucleotide sequence ID" value="NZ_QYUP01000066.1"/>
</dbReference>
<dbReference type="OrthoDB" id="9789432at2"/>
<evidence type="ECO:0000313" key="2">
    <source>
        <dbReference type="Proteomes" id="UP000284006"/>
    </source>
</evidence>
<dbReference type="InterPro" id="IPR014993">
    <property type="entry name" value="DUF1841"/>
</dbReference>
<sequence>MFTPSSHDVRRFFCEAFRKQRAGEILTPMDAIASDWIARHPEYDDVLADAESAVARDYSVEGGQPNPFLHLSMHLSIAEQVSIDNPPGIRAAHNALVQRLGEHDAHHQIMECLGEMIWTSQRNGAAPDTAAYVECVRRR</sequence>
<accession>A0A418Y5G0</accession>
<comment type="caution">
    <text evidence="1">The sequence shown here is derived from an EMBL/GenBank/DDBJ whole genome shotgun (WGS) entry which is preliminary data.</text>
</comment>
<protein>
    <submittedName>
        <fullName evidence="1">DUF1841 family protein</fullName>
    </submittedName>
</protein>
<name>A0A418Y5G0_9BURK</name>
<dbReference type="Proteomes" id="UP000284006">
    <property type="component" value="Unassembled WGS sequence"/>
</dbReference>
<organism evidence="1 2">
    <name type="scientific">Massilia cavernae</name>
    <dbReference type="NCBI Taxonomy" id="2320864"/>
    <lineage>
        <taxon>Bacteria</taxon>
        <taxon>Pseudomonadati</taxon>
        <taxon>Pseudomonadota</taxon>
        <taxon>Betaproteobacteria</taxon>
        <taxon>Burkholderiales</taxon>
        <taxon>Oxalobacteraceae</taxon>
        <taxon>Telluria group</taxon>
        <taxon>Massilia</taxon>
    </lineage>
</organism>
<dbReference type="AlphaFoldDB" id="A0A418Y5G0"/>
<dbReference type="EMBL" id="QYUP01000066">
    <property type="protein sequence ID" value="RJG21824.1"/>
    <property type="molecule type" value="Genomic_DNA"/>
</dbReference>